<dbReference type="AlphaFoldDB" id="A0A917RQW1"/>
<dbReference type="Proteomes" id="UP000638263">
    <property type="component" value="Unassembled WGS sequence"/>
</dbReference>
<name>A0A917RQW1_9NOCA</name>
<proteinExistence type="predicted"/>
<accession>A0A917RQW1</accession>
<evidence type="ECO:0000313" key="1">
    <source>
        <dbReference type="EMBL" id="GGL20992.1"/>
    </source>
</evidence>
<organism evidence="1 2">
    <name type="scientific">Nocardia jinanensis</name>
    <dbReference type="NCBI Taxonomy" id="382504"/>
    <lineage>
        <taxon>Bacteria</taxon>
        <taxon>Bacillati</taxon>
        <taxon>Actinomycetota</taxon>
        <taxon>Actinomycetes</taxon>
        <taxon>Mycobacteriales</taxon>
        <taxon>Nocardiaceae</taxon>
        <taxon>Nocardia</taxon>
    </lineage>
</organism>
<reference evidence="1" key="2">
    <citation type="submission" date="2020-09" db="EMBL/GenBank/DDBJ databases">
        <authorList>
            <person name="Sun Q."/>
            <person name="Zhou Y."/>
        </authorList>
    </citation>
    <scope>NUCLEOTIDE SEQUENCE</scope>
    <source>
        <strain evidence="1">CGMCC 4.3508</strain>
    </source>
</reference>
<dbReference type="EMBL" id="BMMH01000008">
    <property type="protein sequence ID" value="GGL20992.1"/>
    <property type="molecule type" value="Genomic_DNA"/>
</dbReference>
<reference evidence="1" key="1">
    <citation type="journal article" date="2014" name="Int. J. Syst. Evol. Microbiol.">
        <title>Complete genome sequence of Corynebacterium casei LMG S-19264T (=DSM 44701T), isolated from a smear-ripened cheese.</title>
        <authorList>
            <consortium name="US DOE Joint Genome Institute (JGI-PGF)"/>
            <person name="Walter F."/>
            <person name="Albersmeier A."/>
            <person name="Kalinowski J."/>
            <person name="Ruckert C."/>
        </authorList>
    </citation>
    <scope>NUCLEOTIDE SEQUENCE</scope>
    <source>
        <strain evidence="1">CGMCC 4.3508</strain>
    </source>
</reference>
<evidence type="ECO:0000313" key="2">
    <source>
        <dbReference type="Proteomes" id="UP000638263"/>
    </source>
</evidence>
<sequence>MRDTDQRYYRDELDPFGGSEARVDFGCTRRAPADCPRPAGRLTVADPPVHDVAPVSGVSGYRLLACVMPG</sequence>
<gene>
    <name evidence="1" type="ORF">GCM10011588_39770</name>
</gene>
<keyword evidence="2" id="KW-1185">Reference proteome</keyword>
<protein>
    <submittedName>
        <fullName evidence="1">Uncharacterized protein</fullName>
    </submittedName>
</protein>
<comment type="caution">
    <text evidence="1">The sequence shown here is derived from an EMBL/GenBank/DDBJ whole genome shotgun (WGS) entry which is preliminary data.</text>
</comment>